<feature type="coiled-coil region" evidence="12">
    <location>
        <begin position="95"/>
        <end position="122"/>
    </location>
</feature>
<dbReference type="PANTHER" id="PTHR20857">
    <property type="entry name" value="THIAMINE-PHOSPHATE PYROPHOSPHORYLASE"/>
    <property type="match status" value="1"/>
</dbReference>
<feature type="binding site" evidence="9">
    <location>
        <position position="315"/>
    </location>
    <ligand>
        <name>2-[(2R,5Z)-2-carboxy-4-methylthiazol-5(2H)-ylidene]ethyl phosphate</name>
        <dbReference type="ChEBI" id="CHEBI:62899"/>
    </ligand>
</feature>
<feature type="binding site" evidence="9">
    <location>
        <position position="221"/>
    </location>
    <ligand>
        <name>Mg(2+)</name>
        <dbReference type="ChEBI" id="CHEBI:18420"/>
    </ligand>
</feature>
<keyword evidence="2 9" id="KW-0808">Transferase</keyword>
<evidence type="ECO:0000256" key="2">
    <source>
        <dbReference type="ARBA" id="ARBA00022679"/>
    </source>
</evidence>
<evidence type="ECO:0000259" key="14">
    <source>
        <dbReference type="Pfam" id="PF17792"/>
    </source>
</evidence>
<feature type="binding site" evidence="9">
    <location>
        <position position="259"/>
    </location>
    <ligand>
        <name>4-amino-2-methyl-5-(diphosphooxymethyl)pyrimidine</name>
        <dbReference type="ChEBI" id="CHEBI:57841"/>
    </ligand>
</feature>
<evidence type="ECO:0000256" key="8">
    <source>
        <dbReference type="ARBA" id="ARBA00047883"/>
    </source>
</evidence>
<feature type="domain" description="ThiD2" evidence="14">
    <location>
        <begin position="18"/>
        <end position="141"/>
    </location>
</feature>
<evidence type="ECO:0000256" key="11">
    <source>
        <dbReference type="RuleBase" id="RU004253"/>
    </source>
</evidence>
<evidence type="ECO:0000256" key="5">
    <source>
        <dbReference type="ARBA" id="ARBA00022977"/>
    </source>
</evidence>
<dbReference type="PANTHER" id="PTHR20857:SF23">
    <property type="entry name" value="THIAMINE BIOSYNTHETIC BIFUNCTIONAL ENZYME"/>
    <property type="match status" value="1"/>
</dbReference>
<evidence type="ECO:0000259" key="13">
    <source>
        <dbReference type="Pfam" id="PF02581"/>
    </source>
</evidence>
<reference evidence="15" key="1">
    <citation type="journal article" date="2020" name="mSystems">
        <title>Genome- and Community-Level Interaction Insights into Carbon Utilization and Element Cycling Functions of Hydrothermarchaeota in Hydrothermal Sediment.</title>
        <authorList>
            <person name="Zhou Z."/>
            <person name="Liu Y."/>
            <person name="Xu W."/>
            <person name="Pan J."/>
            <person name="Luo Z.H."/>
            <person name="Li M."/>
        </authorList>
    </citation>
    <scope>NUCLEOTIDE SEQUENCE [LARGE SCALE GENOMIC DNA]</scope>
    <source>
        <strain evidence="15">SpSt-791</strain>
    </source>
</reference>
<organism evidence="15">
    <name type="scientific">candidate division WOR-3 bacterium</name>
    <dbReference type="NCBI Taxonomy" id="2052148"/>
    <lineage>
        <taxon>Bacteria</taxon>
        <taxon>Bacteria division WOR-3</taxon>
    </lineage>
</organism>
<comment type="similarity">
    <text evidence="9 10">Belongs to the thiamine-phosphate synthase family.</text>
</comment>
<dbReference type="GO" id="GO:0004789">
    <property type="term" value="F:thiamine-phosphate diphosphorylase activity"/>
    <property type="evidence" value="ECO:0007669"/>
    <property type="project" value="UniProtKB-UniRule"/>
</dbReference>
<comment type="cofactor">
    <cofactor evidence="9">
        <name>Mg(2+)</name>
        <dbReference type="ChEBI" id="CHEBI:18420"/>
    </cofactor>
    <text evidence="9">Binds 1 Mg(2+) ion per subunit.</text>
</comment>
<keyword evidence="12" id="KW-0175">Coiled coil</keyword>
<sequence length="356" mass="40969">MAIFTKSKMVRSSIQKNRIIDVNFNRLREALKTAEDIIRFAFGNKKLLASLRKEIKKIRKVIIKKEKEYLPFREVKTDLGRTYEYDQPHLKRNLIDLLFANLKRAEESCRTLEEIFKIKKEERLQKFFKEERFFLYQLEKEINNNLKKELDLRVYPIIDIKSLNLKKKSDYGRLALKLIKEGATILQLRAEKDFKTKELIEIGKIIKEKIKRKKVKLIINDRVDVCLAIGADGVHLGKDDMPVSYAREILGEEKIIGKTIRNLKELKKAEKEGADYCACGAIFPSKTKKTAKVVGIKTLKAIIKKSKIPIVAIGGINPTNVKAILKEKPAGIAFVSAIKETKKMARIIKWALKGSS</sequence>
<proteinExistence type="inferred from homology"/>
<feature type="binding site" evidence="9">
    <location>
        <begin position="187"/>
        <end position="191"/>
    </location>
    <ligand>
        <name>4-amino-2-methyl-5-(diphosphooxymethyl)pyrimidine</name>
        <dbReference type="ChEBI" id="CHEBI:57841"/>
    </ligand>
</feature>
<feature type="binding site" evidence="9">
    <location>
        <position position="220"/>
    </location>
    <ligand>
        <name>4-amino-2-methyl-5-(diphosphooxymethyl)pyrimidine</name>
        <dbReference type="ChEBI" id="CHEBI:57841"/>
    </ligand>
</feature>
<evidence type="ECO:0000256" key="1">
    <source>
        <dbReference type="ARBA" id="ARBA00005165"/>
    </source>
</evidence>
<dbReference type="GO" id="GO:0000287">
    <property type="term" value="F:magnesium ion binding"/>
    <property type="evidence" value="ECO:0007669"/>
    <property type="project" value="UniProtKB-UniRule"/>
</dbReference>
<name>A0A7V5Y0A3_UNCW3</name>
<gene>
    <name evidence="9 15" type="primary">thiE</name>
    <name evidence="15" type="ORF">ENV79_04230</name>
</gene>
<comment type="pathway">
    <text evidence="1 9 11">Cofactor biosynthesis; thiamine diphosphate biosynthesis; thiamine phosphate from 4-amino-2-methyl-5-diphosphomethylpyrimidine and 4-methyl-5-(2-phosphoethyl)-thiazole: step 1/1.</text>
</comment>
<dbReference type="SUPFAM" id="SSF51391">
    <property type="entry name" value="Thiamin phosphate synthase"/>
    <property type="match status" value="1"/>
</dbReference>
<feature type="binding site" evidence="9">
    <location>
        <position position="288"/>
    </location>
    <ligand>
        <name>4-amino-2-methyl-5-(diphosphooxymethyl)pyrimidine</name>
        <dbReference type="ChEBI" id="CHEBI:57841"/>
    </ligand>
</feature>
<dbReference type="Pfam" id="PF17792">
    <property type="entry name" value="ThiD2"/>
    <property type="match status" value="1"/>
</dbReference>
<comment type="catalytic activity">
    <reaction evidence="7 9 10">
        <text>2-(2-carboxy-4-methylthiazol-5-yl)ethyl phosphate + 4-amino-2-methyl-5-(diphosphooxymethyl)pyrimidine + 2 H(+) = thiamine phosphate + CO2 + diphosphate</text>
        <dbReference type="Rhea" id="RHEA:47848"/>
        <dbReference type="ChEBI" id="CHEBI:15378"/>
        <dbReference type="ChEBI" id="CHEBI:16526"/>
        <dbReference type="ChEBI" id="CHEBI:33019"/>
        <dbReference type="ChEBI" id="CHEBI:37575"/>
        <dbReference type="ChEBI" id="CHEBI:57841"/>
        <dbReference type="ChEBI" id="CHEBI:62890"/>
        <dbReference type="EC" id="2.5.1.3"/>
    </reaction>
</comment>
<evidence type="ECO:0000256" key="3">
    <source>
        <dbReference type="ARBA" id="ARBA00022723"/>
    </source>
</evidence>
<dbReference type="CDD" id="cd00564">
    <property type="entry name" value="TMP_TenI"/>
    <property type="match status" value="1"/>
</dbReference>
<dbReference type="GO" id="GO:0009229">
    <property type="term" value="P:thiamine diphosphate biosynthetic process"/>
    <property type="evidence" value="ECO:0007669"/>
    <property type="project" value="UniProtKB-UniRule"/>
</dbReference>
<keyword evidence="5 9" id="KW-0784">Thiamine biosynthesis</keyword>
<evidence type="ECO:0000256" key="7">
    <source>
        <dbReference type="ARBA" id="ARBA00047851"/>
    </source>
</evidence>
<protein>
    <recommendedName>
        <fullName evidence="9">Thiamine-phosphate synthase</fullName>
        <shortName evidence="9">TP synthase</shortName>
        <shortName evidence="9">TPS</shortName>
        <ecNumber evidence="9">2.5.1.3</ecNumber>
    </recommendedName>
    <alternativeName>
        <fullName evidence="9">Thiamine-phosphate pyrophosphorylase</fullName>
        <shortName evidence="9">TMP pyrophosphorylase</shortName>
        <shortName evidence="9">TMP-PPase</shortName>
    </alternativeName>
</protein>
<dbReference type="GO" id="GO:0009228">
    <property type="term" value="P:thiamine biosynthetic process"/>
    <property type="evidence" value="ECO:0007669"/>
    <property type="project" value="UniProtKB-KW"/>
</dbReference>
<dbReference type="InterPro" id="IPR041397">
    <property type="entry name" value="ThiD2"/>
</dbReference>
<keyword evidence="4 9" id="KW-0460">Magnesium</keyword>
<dbReference type="NCBIfam" id="TIGR00693">
    <property type="entry name" value="thiE"/>
    <property type="match status" value="1"/>
</dbReference>
<evidence type="ECO:0000256" key="9">
    <source>
        <dbReference type="HAMAP-Rule" id="MF_00097"/>
    </source>
</evidence>
<dbReference type="Gene3D" id="3.20.20.70">
    <property type="entry name" value="Aldolase class I"/>
    <property type="match status" value="1"/>
</dbReference>
<dbReference type="InterPro" id="IPR013785">
    <property type="entry name" value="Aldolase_TIM"/>
</dbReference>
<comment type="caution">
    <text evidence="15">The sequence shown here is derived from an EMBL/GenBank/DDBJ whole genome shotgun (WGS) entry which is preliminary data.</text>
</comment>
<dbReference type="EMBL" id="DTHS01000026">
    <property type="protein sequence ID" value="HHR48834.1"/>
    <property type="molecule type" value="Genomic_DNA"/>
</dbReference>
<feature type="binding site" evidence="9">
    <location>
        <begin position="335"/>
        <end position="336"/>
    </location>
    <ligand>
        <name>2-[(2R,5Z)-2-carboxy-4-methylthiazol-5(2H)-ylidene]ethyl phosphate</name>
        <dbReference type="ChEBI" id="CHEBI:62899"/>
    </ligand>
</feature>
<evidence type="ECO:0000256" key="12">
    <source>
        <dbReference type="SAM" id="Coils"/>
    </source>
</evidence>
<dbReference type="InterPro" id="IPR022998">
    <property type="entry name" value="ThiamineP_synth_TenI"/>
</dbReference>
<evidence type="ECO:0000256" key="4">
    <source>
        <dbReference type="ARBA" id="ARBA00022842"/>
    </source>
</evidence>
<comment type="function">
    <text evidence="9">Condenses 4-methyl-5-(beta-hydroxyethyl)thiazole monophosphate (THZ-P) and 2-methyl-4-amino-5-hydroxymethyl pyrimidine pyrophosphate (HMP-PP) to form thiamine monophosphate (TMP).</text>
</comment>
<dbReference type="UniPathway" id="UPA00060">
    <property type="reaction ID" value="UER00141"/>
</dbReference>
<evidence type="ECO:0000256" key="10">
    <source>
        <dbReference type="RuleBase" id="RU003826"/>
    </source>
</evidence>
<comment type="catalytic activity">
    <reaction evidence="6 9 10">
        <text>4-methyl-5-(2-phosphooxyethyl)-thiazole + 4-amino-2-methyl-5-(diphosphooxymethyl)pyrimidine + H(+) = thiamine phosphate + diphosphate</text>
        <dbReference type="Rhea" id="RHEA:22328"/>
        <dbReference type="ChEBI" id="CHEBI:15378"/>
        <dbReference type="ChEBI" id="CHEBI:33019"/>
        <dbReference type="ChEBI" id="CHEBI:37575"/>
        <dbReference type="ChEBI" id="CHEBI:57841"/>
        <dbReference type="ChEBI" id="CHEBI:58296"/>
        <dbReference type="EC" id="2.5.1.3"/>
    </reaction>
</comment>
<feature type="domain" description="Thiamine phosphate synthase/TenI" evidence="13">
    <location>
        <begin position="163"/>
        <end position="338"/>
    </location>
</feature>
<dbReference type="InterPro" id="IPR036206">
    <property type="entry name" value="ThiamineP_synth_sf"/>
</dbReference>
<evidence type="ECO:0000313" key="15">
    <source>
        <dbReference type="EMBL" id="HHR48834.1"/>
    </source>
</evidence>
<accession>A0A7V5Y0A3</accession>
<dbReference type="AlphaFoldDB" id="A0A7V5Y0A3"/>
<dbReference type="InterPro" id="IPR034291">
    <property type="entry name" value="TMP_synthase"/>
</dbReference>
<feature type="binding site" evidence="9">
    <location>
        <position position="240"/>
    </location>
    <ligand>
        <name>Mg(2+)</name>
        <dbReference type="ChEBI" id="CHEBI:18420"/>
    </ligand>
</feature>
<dbReference type="EC" id="2.5.1.3" evidence="9"/>
<evidence type="ECO:0000256" key="6">
    <source>
        <dbReference type="ARBA" id="ARBA00047334"/>
    </source>
</evidence>
<dbReference type="HAMAP" id="MF_00097">
    <property type="entry name" value="TMP_synthase"/>
    <property type="match status" value="1"/>
</dbReference>
<dbReference type="Pfam" id="PF02581">
    <property type="entry name" value="TMP-TENI"/>
    <property type="match status" value="1"/>
</dbReference>
<feature type="binding site" evidence="9">
    <location>
        <begin position="285"/>
        <end position="287"/>
    </location>
    <ligand>
        <name>2-[(2R,5Z)-2-carboxy-4-methylthiazol-5(2H)-ylidene]ethyl phosphate</name>
        <dbReference type="ChEBI" id="CHEBI:62899"/>
    </ligand>
</feature>
<keyword evidence="3 9" id="KW-0479">Metal-binding</keyword>
<comment type="catalytic activity">
    <reaction evidence="8 9 10">
        <text>2-[(2R,5Z)-2-carboxy-4-methylthiazol-5(2H)-ylidene]ethyl phosphate + 4-amino-2-methyl-5-(diphosphooxymethyl)pyrimidine + 2 H(+) = thiamine phosphate + CO2 + diphosphate</text>
        <dbReference type="Rhea" id="RHEA:47844"/>
        <dbReference type="ChEBI" id="CHEBI:15378"/>
        <dbReference type="ChEBI" id="CHEBI:16526"/>
        <dbReference type="ChEBI" id="CHEBI:33019"/>
        <dbReference type="ChEBI" id="CHEBI:37575"/>
        <dbReference type="ChEBI" id="CHEBI:57841"/>
        <dbReference type="ChEBI" id="CHEBI:62899"/>
        <dbReference type="EC" id="2.5.1.3"/>
    </reaction>
</comment>
<dbReference type="GO" id="GO:0005737">
    <property type="term" value="C:cytoplasm"/>
    <property type="evidence" value="ECO:0007669"/>
    <property type="project" value="TreeGrafter"/>
</dbReference>